<keyword evidence="1" id="KW-0472">Membrane</keyword>
<protein>
    <recommendedName>
        <fullName evidence="2">Aerotolerance regulator N-terminal domain-containing protein</fullName>
    </recommendedName>
</protein>
<dbReference type="SUPFAM" id="SSF53300">
    <property type="entry name" value="vWA-like"/>
    <property type="match status" value="1"/>
</dbReference>
<feature type="transmembrane region" description="Helical" evidence="1">
    <location>
        <begin position="56"/>
        <end position="74"/>
    </location>
</feature>
<dbReference type="InterPro" id="IPR029062">
    <property type="entry name" value="Class_I_gatase-like"/>
</dbReference>
<gene>
    <name evidence="3" type="ORF">EC9_43110</name>
</gene>
<dbReference type="PANTHER" id="PTHR37464:SF1">
    <property type="entry name" value="BLL2463 PROTEIN"/>
    <property type="match status" value="1"/>
</dbReference>
<feature type="transmembrane region" description="Helical" evidence="1">
    <location>
        <begin position="6"/>
        <end position="24"/>
    </location>
</feature>
<organism evidence="3 4">
    <name type="scientific">Rosistilla ulvae</name>
    <dbReference type="NCBI Taxonomy" id="1930277"/>
    <lineage>
        <taxon>Bacteria</taxon>
        <taxon>Pseudomonadati</taxon>
        <taxon>Planctomycetota</taxon>
        <taxon>Planctomycetia</taxon>
        <taxon>Pirellulales</taxon>
        <taxon>Pirellulaceae</taxon>
        <taxon>Rosistilla</taxon>
    </lineage>
</organism>
<dbReference type="OrthoDB" id="242438at2"/>
<feature type="transmembrane region" description="Helical" evidence="1">
    <location>
        <begin position="115"/>
        <end position="136"/>
    </location>
</feature>
<name>A0A517M5G7_9BACT</name>
<dbReference type="PANTHER" id="PTHR37464">
    <property type="entry name" value="BLL2463 PROTEIN"/>
    <property type="match status" value="1"/>
</dbReference>
<dbReference type="RefSeq" id="WP_145347991.1">
    <property type="nucleotide sequence ID" value="NZ_CP036261.1"/>
</dbReference>
<reference evidence="3 4" key="1">
    <citation type="submission" date="2019-02" db="EMBL/GenBank/DDBJ databases">
        <title>Deep-cultivation of Planctomycetes and their phenomic and genomic characterization uncovers novel biology.</title>
        <authorList>
            <person name="Wiegand S."/>
            <person name="Jogler M."/>
            <person name="Boedeker C."/>
            <person name="Pinto D."/>
            <person name="Vollmers J."/>
            <person name="Rivas-Marin E."/>
            <person name="Kohn T."/>
            <person name="Peeters S.H."/>
            <person name="Heuer A."/>
            <person name="Rast P."/>
            <person name="Oberbeckmann S."/>
            <person name="Bunk B."/>
            <person name="Jeske O."/>
            <person name="Meyerdierks A."/>
            <person name="Storesund J.E."/>
            <person name="Kallscheuer N."/>
            <person name="Luecker S."/>
            <person name="Lage O.M."/>
            <person name="Pohl T."/>
            <person name="Merkel B.J."/>
            <person name="Hornburger P."/>
            <person name="Mueller R.-W."/>
            <person name="Bruemmer F."/>
            <person name="Labrenz M."/>
            <person name="Spormann A.M."/>
            <person name="Op den Camp H."/>
            <person name="Overmann J."/>
            <person name="Amann R."/>
            <person name="Jetten M.S.M."/>
            <person name="Mascher T."/>
            <person name="Medema M.H."/>
            <person name="Devos D.P."/>
            <person name="Kaster A.-K."/>
            <person name="Ovreas L."/>
            <person name="Rohde M."/>
            <person name="Galperin M.Y."/>
            <person name="Jogler C."/>
        </authorList>
    </citation>
    <scope>NUCLEOTIDE SEQUENCE [LARGE SCALE GENOMIC DNA]</scope>
    <source>
        <strain evidence="3 4">EC9</strain>
    </source>
</reference>
<evidence type="ECO:0000259" key="2">
    <source>
        <dbReference type="Pfam" id="PF07584"/>
    </source>
</evidence>
<evidence type="ECO:0000313" key="4">
    <source>
        <dbReference type="Proteomes" id="UP000319557"/>
    </source>
</evidence>
<evidence type="ECO:0000256" key="1">
    <source>
        <dbReference type="SAM" id="Phobius"/>
    </source>
</evidence>
<dbReference type="Proteomes" id="UP000319557">
    <property type="component" value="Chromosome"/>
</dbReference>
<dbReference type="Pfam" id="PF07584">
    <property type="entry name" value="BatA"/>
    <property type="match status" value="1"/>
</dbReference>
<dbReference type="Gene3D" id="3.40.50.880">
    <property type="match status" value="1"/>
</dbReference>
<keyword evidence="1" id="KW-1133">Transmembrane helix</keyword>
<evidence type="ECO:0000313" key="3">
    <source>
        <dbReference type="EMBL" id="QDS90107.1"/>
    </source>
</evidence>
<dbReference type="SUPFAM" id="SSF52317">
    <property type="entry name" value="Class I glutamine amidotransferase-like"/>
    <property type="match status" value="1"/>
</dbReference>
<dbReference type="InterPro" id="IPR024163">
    <property type="entry name" value="Aerotolerance_reg_N"/>
</dbReference>
<keyword evidence="4" id="KW-1185">Reference proteome</keyword>
<dbReference type="KEGG" id="ruv:EC9_43110"/>
<dbReference type="EMBL" id="CP036261">
    <property type="protein sequence ID" value="QDS90107.1"/>
    <property type="molecule type" value="Genomic_DNA"/>
</dbReference>
<keyword evidence="1" id="KW-0812">Transmembrane</keyword>
<proteinExistence type="predicted"/>
<dbReference type="InterPro" id="IPR036465">
    <property type="entry name" value="vWFA_dom_sf"/>
</dbReference>
<feature type="domain" description="Aerotolerance regulator N-terminal" evidence="2">
    <location>
        <begin position="1"/>
        <end position="76"/>
    </location>
</feature>
<dbReference type="InterPro" id="IPR011933">
    <property type="entry name" value="Double_TM_dom"/>
</dbReference>
<sequence length="772" mass="84105">MGFLNVTLLFGLAAAAIPIALHLLGRREPQRLEFPALRFLTQRIETNRRRMRVRHWSLLLLRVLALAGLALALAQPHVPSARGGTWLSVGIIAVLGMATAAMAAWAFAQQKSLRFVLPMAIAGGLLLLGATIWGAAVAATEKGPVVNTQRPSAVAIVVDNSVRMTYQTDDGSRLEIARQWAGWIVDHYTDTSTLAILDRSVKPRVAAIDLAAARRAIRRLEPLQVPQPLEQQIEAAAAIVANSPFEQRVVYVITDRTAASWNRSATLSLPEGVDLQVIDVGSDVAQNRTLGDVQVASESVARGIPVPVQTQVASVGDFPSGQVSVELRLYDRDPTLPVLRDGKTVFPEARVIDRQRATIADPARSDITLSLPPLEPGVHHAEIALSETDALPIDNTRYLTIAVNQPPRALLVSNNANERRVIEQALALPGVSGSGSVDYDVDGIAMSDLLQTTLSDYRVIGLLDPPRLSTAQQDLLTAWTQQGGKLWVSLGPAWEEQEEQTDDDPLIGRVVRQWRVPEPGHWIDTQGSGHPALRPFAAVAGNVPWQLYPIYRYWQIDRQESDVVIARYTDTQHPAMIDRAIGAGRLLMFTTPLPGIDGPGRRWNELFSTSEEYWPAFLLVRGAFDYLADRDPGTLNVRVGQPVGLKTADGAPHRYQLFAGSAAPVVVESSGSQVAPGPAAVAGNYWLRSSGETLGYSVNLAPAETDLQRISTDDLTAILGADRYKLVTEREQIDWSATTGSNAQPFYAQMMLLVCGVFVLEQILANRFYAAK</sequence>
<accession>A0A517M5G7</accession>
<dbReference type="Gene3D" id="3.40.50.410">
    <property type="entry name" value="von Willebrand factor, type A domain"/>
    <property type="match status" value="1"/>
</dbReference>
<dbReference type="NCBIfam" id="TIGR02226">
    <property type="entry name" value="two_anch"/>
    <property type="match status" value="1"/>
</dbReference>
<dbReference type="AlphaFoldDB" id="A0A517M5G7"/>
<feature type="transmembrane region" description="Helical" evidence="1">
    <location>
        <begin position="86"/>
        <end position="108"/>
    </location>
</feature>